<gene>
    <name evidence="4" type="ORF">K8089_06595</name>
</gene>
<name>A0A9X1U1C6_9FLAO</name>
<evidence type="ECO:0000256" key="1">
    <source>
        <dbReference type="ARBA" id="ARBA00006484"/>
    </source>
</evidence>
<dbReference type="SUPFAM" id="SSF51735">
    <property type="entry name" value="NAD(P)-binding Rossmann-fold domains"/>
    <property type="match status" value="1"/>
</dbReference>
<accession>A0A9X1U1C6</accession>
<dbReference type="RefSeq" id="WP_237602491.1">
    <property type="nucleotide sequence ID" value="NZ_JAIRBA010000009.1"/>
</dbReference>
<comment type="caution">
    <text evidence="4">The sequence shown here is derived from an EMBL/GenBank/DDBJ whole genome shotgun (WGS) entry which is preliminary data.</text>
</comment>
<reference evidence="4" key="1">
    <citation type="submission" date="2021-09" db="EMBL/GenBank/DDBJ databases">
        <title>Genome of Aequorivita sp. strain F47161.</title>
        <authorList>
            <person name="Wang Y."/>
        </authorList>
    </citation>
    <scope>NUCLEOTIDE SEQUENCE</scope>
    <source>
        <strain evidence="4">F47161</strain>
    </source>
</reference>
<dbReference type="Proteomes" id="UP001139461">
    <property type="component" value="Unassembled WGS sequence"/>
</dbReference>
<dbReference type="PROSITE" id="PS00061">
    <property type="entry name" value="ADH_SHORT"/>
    <property type="match status" value="1"/>
</dbReference>
<dbReference type="InterPro" id="IPR057326">
    <property type="entry name" value="KR_dom"/>
</dbReference>
<evidence type="ECO:0000313" key="5">
    <source>
        <dbReference type="Proteomes" id="UP001139461"/>
    </source>
</evidence>
<dbReference type="EMBL" id="JAIRBA010000009">
    <property type="protein sequence ID" value="MCG2418685.1"/>
    <property type="molecule type" value="Genomic_DNA"/>
</dbReference>
<dbReference type="InterPro" id="IPR050259">
    <property type="entry name" value="SDR"/>
</dbReference>
<evidence type="ECO:0000256" key="2">
    <source>
        <dbReference type="RuleBase" id="RU000363"/>
    </source>
</evidence>
<evidence type="ECO:0000259" key="3">
    <source>
        <dbReference type="SMART" id="SM00822"/>
    </source>
</evidence>
<feature type="domain" description="Ketoreductase" evidence="3">
    <location>
        <begin position="7"/>
        <end position="191"/>
    </location>
</feature>
<proteinExistence type="inferred from homology"/>
<dbReference type="InterPro" id="IPR002347">
    <property type="entry name" value="SDR_fam"/>
</dbReference>
<dbReference type="InterPro" id="IPR020904">
    <property type="entry name" value="Sc_DH/Rdtase_CS"/>
</dbReference>
<dbReference type="Gene3D" id="3.40.50.720">
    <property type="entry name" value="NAD(P)-binding Rossmann-like Domain"/>
    <property type="match status" value="1"/>
</dbReference>
<dbReference type="InterPro" id="IPR036291">
    <property type="entry name" value="NAD(P)-bd_dom_sf"/>
</dbReference>
<dbReference type="PRINTS" id="PR00081">
    <property type="entry name" value="GDHRDH"/>
</dbReference>
<keyword evidence="5" id="KW-1185">Reference proteome</keyword>
<dbReference type="AlphaFoldDB" id="A0A9X1U1C6"/>
<dbReference type="FunFam" id="3.40.50.720:FF:000084">
    <property type="entry name" value="Short-chain dehydrogenase reductase"/>
    <property type="match status" value="1"/>
</dbReference>
<dbReference type="PRINTS" id="PR00080">
    <property type="entry name" value="SDRFAMILY"/>
</dbReference>
<organism evidence="4 5">
    <name type="scientific">Aequorivita vitellina</name>
    <dbReference type="NCBI Taxonomy" id="2874475"/>
    <lineage>
        <taxon>Bacteria</taxon>
        <taxon>Pseudomonadati</taxon>
        <taxon>Bacteroidota</taxon>
        <taxon>Flavobacteriia</taxon>
        <taxon>Flavobacteriales</taxon>
        <taxon>Flavobacteriaceae</taxon>
        <taxon>Aequorivita</taxon>
    </lineage>
</organism>
<dbReference type="NCBIfam" id="NF005594">
    <property type="entry name" value="PRK07326.1"/>
    <property type="match status" value="1"/>
</dbReference>
<protein>
    <submittedName>
        <fullName evidence="4">SDR family oxidoreductase</fullName>
    </submittedName>
</protein>
<evidence type="ECO:0000313" key="4">
    <source>
        <dbReference type="EMBL" id="MCG2418685.1"/>
    </source>
</evidence>
<dbReference type="Pfam" id="PF00106">
    <property type="entry name" value="adh_short"/>
    <property type="match status" value="1"/>
</dbReference>
<comment type="similarity">
    <text evidence="1 2">Belongs to the short-chain dehydrogenases/reductases (SDR) family.</text>
</comment>
<dbReference type="PANTHER" id="PTHR42879:SF2">
    <property type="entry name" value="3-OXOACYL-[ACYL-CARRIER-PROTEIN] REDUCTASE FABG"/>
    <property type="match status" value="1"/>
</dbReference>
<dbReference type="GO" id="GO:0032787">
    <property type="term" value="P:monocarboxylic acid metabolic process"/>
    <property type="evidence" value="ECO:0007669"/>
    <property type="project" value="UniProtKB-ARBA"/>
</dbReference>
<dbReference type="PANTHER" id="PTHR42879">
    <property type="entry name" value="3-OXOACYL-(ACYL-CARRIER-PROTEIN) REDUCTASE"/>
    <property type="match status" value="1"/>
</dbReference>
<sequence>MNDLGKKSALITGGTKGIGFGIAEAMMKVGINVAITGRTKETAEAAAKKLNANGNDRAQAIGLEADVRNYESQQKAVKDAVGQFGNLDIVIANAGLGHFGSVDELTIEQWNETIDTNLSGPFYTLKASVDQLKKNQGYFISISSLAGTNFFKGGSAYNASKFGLTGFTQAAMLDLRQHGIKVSTIMPGSVSTYFNNNEPDTKDAWKIQKEDIGKLVIDLLKMHPRTLPSKIEVRPTMPPSK</sequence>
<dbReference type="SMART" id="SM00822">
    <property type="entry name" value="PKS_KR"/>
    <property type="match status" value="1"/>
</dbReference>